<protein>
    <submittedName>
        <fullName evidence="5">TrmH family RNA methyltransferase</fullName>
    </submittedName>
</protein>
<dbReference type="PANTHER" id="PTHR43191">
    <property type="entry name" value="RRNA METHYLTRANSFERASE 3"/>
    <property type="match status" value="1"/>
</dbReference>
<dbReference type="InterPro" id="IPR013123">
    <property type="entry name" value="SpoU_subst-bd"/>
</dbReference>
<proteinExistence type="inferred from homology"/>
<evidence type="ECO:0000313" key="6">
    <source>
        <dbReference type="Proteomes" id="UP000583101"/>
    </source>
</evidence>
<dbReference type="RefSeq" id="WP_308472299.1">
    <property type="nucleotide sequence ID" value="NZ_BMCZ01000004.1"/>
</dbReference>
<evidence type="ECO:0000259" key="4">
    <source>
        <dbReference type="SMART" id="SM00967"/>
    </source>
</evidence>
<organism evidence="5 6">
    <name type="scientific">Mucilaginibacter phyllosphaerae</name>
    <dbReference type="NCBI Taxonomy" id="1812349"/>
    <lineage>
        <taxon>Bacteria</taxon>
        <taxon>Pseudomonadati</taxon>
        <taxon>Bacteroidota</taxon>
        <taxon>Sphingobacteriia</taxon>
        <taxon>Sphingobacteriales</taxon>
        <taxon>Sphingobacteriaceae</taxon>
        <taxon>Mucilaginibacter</taxon>
    </lineage>
</organism>
<comment type="caution">
    <text evidence="5">The sequence shown here is derived from an EMBL/GenBank/DDBJ whole genome shotgun (WGS) entry which is preliminary data.</text>
</comment>
<dbReference type="InterPro" id="IPR001537">
    <property type="entry name" value="SpoU_MeTrfase"/>
</dbReference>
<dbReference type="GO" id="GO:0008168">
    <property type="term" value="F:methyltransferase activity"/>
    <property type="evidence" value="ECO:0007669"/>
    <property type="project" value="UniProtKB-KW"/>
</dbReference>
<dbReference type="Proteomes" id="UP000583101">
    <property type="component" value="Unassembled WGS sequence"/>
</dbReference>
<comment type="similarity">
    <text evidence="1">Belongs to the class IV-like SAM-binding methyltransferase superfamily. RNA methyltransferase TrmH family.</text>
</comment>
<dbReference type="InterPro" id="IPR029064">
    <property type="entry name" value="Ribosomal_eL30-like_sf"/>
</dbReference>
<evidence type="ECO:0000256" key="1">
    <source>
        <dbReference type="ARBA" id="ARBA00007228"/>
    </source>
</evidence>
<evidence type="ECO:0000256" key="3">
    <source>
        <dbReference type="ARBA" id="ARBA00022679"/>
    </source>
</evidence>
<dbReference type="GO" id="GO:0032259">
    <property type="term" value="P:methylation"/>
    <property type="evidence" value="ECO:0007669"/>
    <property type="project" value="UniProtKB-KW"/>
</dbReference>
<dbReference type="SMART" id="SM00967">
    <property type="entry name" value="SpoU_sub_bind"/>
    <property type="match status" value="1"/>
</dbReference>
<dbReference type="EMBL" id="JACIEG010000002">
    <property type="protein sequence ID" value="MBB3968394.1"/>
    <property type="molecule type" value="Genomic_DNA"/>
</dbReference>
<dbReference type="InterPro" id="IPR029028">
    <property type="entry name" value="Alpha/beta_knot_MTases"/>
</dbReference>
<dbReference type="SUPFAM" id="SSF75217">
    <property type="entry name" value="alpha/beta knot"/>
    <property type="match status" value="1"/>
</dbReference>
<dbReference type="InterPro" id="IPR051259">
    <property type="entry name" value="rRNA_Methyltransferase"/>
</dbReference>
<evidence type="ECO:0000256" key="2">
    <source>
        <dbReference type="ARBA" id="ARBA00022603"/>
    </source>
</evidence>
<sequence length="259" mass="28402">MQDGNGRVYDMLSKSQISLLTSLQHKKFRREHGLFMVEGYKSITEFIHSGYHIHTLYHTPDIASKLLNLSRKINYQEISLNDLQKISALKNPADAIATVKIPQWGDLNHKTLKNKFSLVLDGVQDPGNLGTIIRTADWFGITNIICSEDTVDAYNPKVVQATMGSLARVNIVYTNLAGLISAAKLPVFGTLLNGDNIYTTNFGTEGLLIMGNEGNGIRPDIQPLVTKAITIPRIGKAESLNVAIATAICCSQLSAKSFK</sequence>
<dbReference type="InterPro" id="IPR053888">
    <property type="entry name" value="MRM3-like_sub_bind"/>
</dbReference>
<gene>
    <name evidence="5" type="ORF">GGR35_000986</name>
</gene>
<keyword evidence="2 5" id="KW-0489">Methyltransferase</keyword>
<accession>A0ABR6I5S7</accession>
<dbReference type="PANTHER" id="PTHR43191:SF2">
    <property type="entry name" value="RRNA METHYLTRANSFERASE 3, MITOCHONDRIAL"/>
    <property type="match status" value="1"/>
</dbReference>
<dbReference type="Pfam" id="PF22435">
    <property type="entry name" value="MRM3-like_sub_bind"/>
    <property type="match status" value="1"/>
</dbReference>
<dbReference type="InterPro" id="IPR029026">
    <property type="entry name" value="tRNA_m1G_MTases_N"/>
</dbReference>
<keyword evidence="6" id="KW-1185">Reference proteome</keyword>
<dbReference type="SUPFAM" id="SSF55315">
    <property type="entry name" value="L30e-like"/>
    <property type="match status" value="1"/>
</dbReference>
<feature type="domain" description="RNA 2-O ribose methyltransferase substrate binding" evidence="4">
    <location>
        <begin position="36"/>
        <end position="105"/>
    </location>
</feature>
<evidence type="ECO:0000313" key="5">
    <source>
        <dbReference type="EMBL" id="MBB3968394.1"/>
    </source>
</evidence>
<dbReference type="CDD" id="cd18109">
    <property type="entry name" value="SpoU-like_RNA-MTase"/>
    <property type="match status" value="1"/>
</dbReference>
<dbReference type="Pfam" id="PF00588">
    <property type="entry name" value="SpoU_methylase"/>
    <property type="match status" value="1"/>
</dbReference>
<dbReference type="Gene3D" id="3.40.1280.10">
    <property type="match status" value="1"/>
</dbReference>
<name>A0ABR6I5S7_9SPHI</name>
<dbReference type="Gene3D" id="3.30.1330.30">
    <property type="match status" value="1"/>
</dbReference>
<keyword evidence="3" id="KW-0808">Transferase</keyword>
<reference evidence="5 6" key="1">
    <citation type="submission" date="2020-08" db="EMBL/GenBank/DDBJ databases">
        <title>Genomic Encyclopedia of Type Strains, Phase IV (KMG-IV): sequencing the most valuable type-strain genomes for metagenomic binning, comparative biology and taxonomic classification.</title>
        <authorList>
            <person name="Goeker M."/>
        </authorList>
    </citation>
    <scope>NUCLEOTIDE SEQUENCE [LARGE SCALE GENOMIC DNA]</scope>
    <source>
        <strain evidence="5 6">DSM 100995</strain>
    </source>
</reference>